<evidence type="ECO:0000256" key="3">
    <source>
        <dbReference type="SAM" id="Coils"/>
    </source>
</evidence>
<dbReference type="AlphaFoldDB" id="A0AAV3XNH7"/>
<name>A0AAV3XNH7_9CYAN</name>
<dbReference type="InterPro" id="IPR036097">
    <property type="entry name" value="HisK_dim/P_sf"/>
</dbReference>
<dbReference type="GO" id="GO:0000155">
    <property type="term" value="F:phosphorelay sensor kinase activity"/>
    <property type="evidence" value="ECO:0007669"/>
    <property type="project" value="InterPro"/>
</dbReference>
<keyword evidence="4" id="KW-0808">Transferase</keyword>
<dbReference type="EC" id="2.7.13.3" evidence="2"/>
<comment type="catalytic activity">
    <reaction evidence="1">
        <text>ATP + protein L-histidine = ADP + protein N-phospho-L-histidine.</text>
        <dbReference type="EC" id="2.7.13.3"/>
    </reaction>
</comment>
<keyword evidence="5" id="KW-1185">Reference proteome</keyword>
<dbReference type="EMBL" id="BLAY01000110">
    <property type="protein sequence ID" value="GET41127.1"/>
    <property type="molecule type" value="Genomic_DNA"/>
</dbReference>
<organism evidence="4 5">
    <name type="scientific">Microseira wollei NIES-4236</name>
    <dbReference type="NCBI Taxonomy" id="2530354"/>
    <lineage>
        <taxon>Bacteria</taxon>
        <taxon>Bacillati</taxon>
        <taxon>Cyanobacteriota</taxon>
        <taxon>Cyanophyceae</taxon>
        <taxon>Oscillatoriophycideae</taxon>
        <taxon>Aerosakkonematales</taxon>
        <taxon>Aerosakkonemataceae</taxon>
        <taxon>Microseira</taxon>
    </lineage>
</organism>
<keyword evidence="4" id="KW-0418">Kinase</keyword>
<feature type="coiled-coil region" evidence="3">
    <location>
        <begin position="8"/>
        <end position="35"/>
    </location>
</feature>
<dbReference type="Proteomes" id="UP001050975">
    <property type="component" value="Unassembled WGS sequence"/>
</dbReference>
<evidence type="ECO:0000313" key="4">
    <source>
        <dbReference type="EMBL" id="GET41127.1"/>
    </source>
</evidence>
<evidence type="ECO:0000256" key="2">
    <source>
        <dbReference type="ARBA" id="ARBA00012438"/>
    </source>
</evidence>
<evidence type="ECO:0000256" key="1">
    <source>
        <dbReference type="ARBA" id="ARBA00000085"/>
    </source>
</evidence>
<reference evidence="4" key="1">
    <citation type="submission" date="2019-10" db="EMBL/GenBank/DDBJ databases">
        <title>Draft genome sequece of Microseira wollei NIES-4236.</title>
        <authorList>
            <person name="Yamaguchi H."/>
            <person name="Suzuki S."/>
            <person name="Kawachi M."/>
        </authorList>
    </citation>
    <scope>NUCLEOTIDE SEQUENCE</scope>
    <source>
        <strain evidence="4">NIES-4236</strain>
    </source>
</reference>
<dbReference type="RefSeq" id="WP_226587343.1">
    <property type="nucleotide sequence ID" value="NZ_BLAY01000110.1"/>
</dbReference>
<sequence length="109" mass="12074">MPARTLELTTANEELAAKNRELQQALAKLKATQTELIHSEKMAALGQLIARVTHEINHPLSAICSSANNLNNYLTELLEQLPPVWQQLSPELCSDFLALLQRSISQTAI</sequence>
<dbReference type="Gene3D" id="1.10.287.130">
    <property type="match status" value="1"/>
</dbReference>
<proteinExistence type="predicted"/>
<keyword evidence="3" id="KW-0175">Coiled coil</keyword>
<protein>
    <recommendedName>
        <fullName evidence="2">histidine kinase</fullName>
        <ecNumber evidence="2">2.7.13.3</ecNumber>
    </recommendedName>
</protein>
<comment type="caution">
    <text evidence="4">The sequence shown here is derived from an EMBL/GenBank/DDBJ whole genome shotgun (WGS) entry which is preliminary data.</text>
</comment>
<accession>A0AAV3XNH7</accession>
<evidence type="ECO:0000313" key="5">
    <source>
        <dbReference type="Proteomes" id="UP001050975"/>
    </source>
</evidence>
<dbReference type="SUPFAM" id="SSF47384">
    <property type="entry name" value="Homodimeric domain of signal transducing histidine kinase"/>
    <property type="match status" value="1"/>
</dbReference>
<gene>
    <name evidence="4" type="ORF">MiSe_59390</name>
</gene>